<feature type="region of interest" description="Disordered" evidence="4">
    <location>
        <begin position="226"/>
        <end position="246"/>
    </location>
</feature>
<dbReference type="GO" id="GO:0016593">
    <property type="term" value="C:Cdc73/Paf1 complex"/>
    <property type="evidence" value="ECO:0007669"/>
    <property type="project" value="InterPro"/>
</dbReference>
<dbReference type="STRING" id="4846.A0A367KW77"/>
<evidence type="ECO:0000256" key="1">
    <source>
        <dbReference type="ARBA" id="ARBA00004123"/>
    </source>
</evidence>
<dbReference type="GO" id="GO:0003682">
    <property type="term" value="F:chromatin binding"/>
    <property type="evidence" value="ECO:0007669"/>
    <property type="project" value="TreeGrafter"/>
</dbReference>
<evidence type="ECO:0000256" key="2">
    <source>
        <dbReference type="ARBA" id="ARBA00007560"/>
    </source>
</evidence>
<dbReference type="GO" id="GO:0000993">
    <property type="term" value="F:RNA polymerase II complex binding"/>
    <property type="evidence" value="ECO:0007669"/>
    <property type="project" value="TreeGrafter"/>
</dbReference>
<name>A0A367KW77_RHIST</name>
<evidence type="ECO:0000256" key="4">
    <source>
        <dbReference type="SAM" id="MobiDB-lite"/>
    </source>
</evidence>
<dbReference type="PANTHER" id="PTHR23188">
    <property type="entry name" value="RNA POLYMERASE II-ASSOCIATED FACTOR 1 HOMOLOG"/>
    <property type="match status" value="1"/>
</dbReference>
<evidence type="ECO:0000313" key="6">
    <source>
        <dbReference type="Proteomes" id="UP000253551"/>
    </source>
</evidence>
<organism evidence="5 6">
    <name type="scientific">Rhizopus stolonifer</name>
    <name type="common">Rhizopus nigricans</name>
    <dbReference type="NCBI Taxonomy" id="4846"/>
    <lineage>
        <taxon>Eukaryota</taxon>
        <taxon>Fungi</taxon>
        <taxon>Fungi incertae sedis</taxon>
        <taxon>Mucoromycota</taxon>
        <taxon>Mucoromycotina</taxon>
        <taxon>Mucoromycetes</taxon>
        <taxon>Mucorales</taxon>
        <taxon>Mucorineae</taxon>
        <taxon>Rhizopodaceae</taxon>
        <taxon>Rhizopus</taxon>
    </lineage>
</organism>
<keyword evidence="6" id="KW-1185">Reference proteome</keyword>
<sequence length="384" mass="44029">MSSKRQGYKFRSDYICRVRYRNTLPPVPYAPKMLTIPSLVERHVPYQSTSLVEQTPYSLIMDQSASIPFDKALVDYLDAMESHPEEVSEPMEGVAEEDKILMSEPTDGQGASGLYTRKPNVTWLRRSEYIAQETRGISNRKEGVENKFAMSAAAAKKRNYSTREEQIAGVENTFKPLPEDLRHPQTKSRAKKIIPLLPDTECWENIYTIGQFSTEPADEARMAKRRAVESSPGFNPSKRPRFSETDATDRGILRPMVNPHDPDDTYLVWFLPDAESTKRLVKQKEDPLEGLSEDVLQYHAVHDYEYKNDASNSKHLLLSVHIDDHGERVVYCPIRSKMVVRKKRAQVMLYSIDQLDSCFLQSAQFSYLDDYEKPNVLTVTYTKG</sequence>
<dbReference type="OrthoDB" id="10260285at2759"/>
<reference evidence="5 6" key="1">
    <citation type="journal article" date="2018" name="G3 (Bethesda)">
        <title>Phylogenetic and Phylogenomic Definition of Rhizopus Species.</title>
        <authorList>
            <person name="Gryganskyi A.P."/>
            <person name="Golan J."/>
            <person name="Dolatabadi S."/>
            <person name="Mondo S."/>
            <person name="Robb S."/>
            <person name="Idnurm A."/>
            <person name="Muszewska A."/>
            <person name="Steczkiewicz K."/>
            <person name="Masonjones S."/>
            <person name="Liao H.L."/>
            <person name="Gajdeczka M.T."/>
            <person name="Anike F."/>
            <person name="Vuek A."/>
            <person name="Anishchenko I.M."/>
            <person name="Voigt K."/>
            <person name="de Hoog G.S."/>
            <person name="Smith M.E."/>
            <person name="Heitman J."/>
            <person name="Vilgalys R."/>
            <person name="Stajich J.E."/>
        </authorList>
    </citation>
    <scope>NUCLEOTIDE SEQUENCE [LARGE SCALE GENOMIC DNA]</scope>
    <source>
        <strain evidence="5 6">LSU 92-RS-03</strain>
    </source>
</reference>
<dbReference type="PANTHER" id="PTHR23188:SF12">
    <property type="entry name" value="RNA POLYMERASE II-ASSOCIATED FACTOR 1 HOMOLOG"/>
    <property type="match status" value="1"/>
</dbReference>
<dbReference type="Pfam" id="PF03985">
    <property type="entry name" value="Paf1"/>
    <property type="match status" value="1"/>
</dbReference>
<protein>
    <submittedName>
        <fullName evidence="5">RNA polymerase-associated factor</fullName>
    </submittedName>
</protein>
<keyword evidence="3" id="KW-0539">Nucleus</keyword>
<evidence type="ECO:0000313" key="5">
    <source>
        <dbReference type="EMBL" id="RCI06451.1"/>
    </source>
</evidence>
<comment type="subcellular location">
    <subcellularLocation>
        <location evidence="1">Nucleus</location>
    </subcellularLocation>
</comment>
<dbReference type="Proteomes" id="UP000253551">
    <property type="component" value="Unassembled WGS sequence"/>
</dbReference>
<accession>A0A367KW77</accession>
<evidence type="ECO:0000256" key="3">
    <source>
        <dbReference type="ARBA" id="ARBA00023242"/>
    </source>
</evidence>
<comment type="similarity">
    <text evidence="2">Belongs to the PAF1 family.</text>
</comment>
<gene>
    <name evidence="5" type="primary">PAF1</name>
    <name evidence="5" type="ORF">CU098_010833</name>
</gene>
<dbReference type="AlphaFoldDB" id="A0A367KW77"/>
<proteinExistence type="inferred from homology"/>
<dbReference type="GO" id="GO:0006368">
    <property type="term" value="P:transcription elongation by RNA polymerase II"/>
    <property type="evidence" value="ECO:0007669"/>
    <property type="project" value="InterPro"/>
</dbReference>
<comment type="caution">
    <text evidence="5">The sequence shown here is derived from an EMBL/GenBank/DDBJ whole genome shotgun (WGS) entry which is preliminary data.</text>
</comment>
<dbReference type="InterPro" id="IPR007133">
    <property type="entry name" value="RNA_pol_II-assoc_Paf1"/>
</dbReference>
<dbReference type="EMBL" id="PJQM01000151">
    <property type="protein sequence ID" value="RCI06451.1"/>
    <property type="molecule type" value="Genomic_DNA"/>
</dbReference>